<dbReference type="EMBL" id="BARW01000106">
    <property type="protein sequence ID" value="GAI59688.1"/>
    <property type="molecule type" value="Genomic_DNA"/>
</dbReference>
<reference evidence="2" key="1">
    <citation type="journal article" date="2014" name="Front. Microbiol.">
        <title>High frequency of phylogenetically diverse reductive dehalogenase-homologous genes in deep subseafloor sedimentary metagenomes.</title>
        <authorList>
            <person name="Kawai M."/>
            <person name="Futagami T."/>
            <person name="Toyoda A."/>
            <person name="Takaki Y."/>
            <person name="Nishi S."/>
            <person name="Hori S."/>
            <person name="Arai W."/>
            <person name="Tsubouchi T."/>
            <person name="Morono Y."/>
            <person name="Uchiyama I."/>
            <person name="Ito T."/>
            <person name="Fujiyama A."/>
            <person name="Inagaki F."/>
            <person name="Takami H."/>
        </authorList>
    </citation>
    <scope>NUCLEOTIDE SEQUENCE</scope>
    <source>
        <strain evidence="2">Expedition CK06-06</strain>
    </source>
</reference>
<evidence type="ECO:0000313" key="2">
    <source>
        <dbReference type="EMBL" id="GAI59688.1"/>
    </source>
</evidence>
<protein>
    <recommendedName>
        <fullName evidence="1">Acetyl-coenzyme A synthetase N-terminal domain-containing protein</fullName>
    </recommendedName>
</protein>
<organism evidence="2">
    <name type="scientific">marine sediment metagenome</name>
    <dbReference type="NCBI Taxonomy" id="412755"/>
    <lineage>
        <taxon>unclassified sequences</taxon>
        <taxon>metagenomes</taxon>
        <taxon>ecological metagenomes</taxon>
    </lineage>
</organism>
<gene>
    <name evidence="2" type="ORF">S12H4_00725</name>
</gene>
<dbReference type="Pfam" id="PF16177">
    <property type="entry name" value="ACAS_N"/>
    <property type="match status" value="1"/>
</dbReference>
<proteinExistence type="predicted"/>
<comment type="caution">
    <text evidence="2">The sequence shown here is derived from an EMBL/GenBank/DDBJ whole genome shotgun (WGS) entry which is preliminary data.</text>
</comment>
<accession>X1PV23</accession>
<dbReference type="InterPro" id="IPR032387">
    <property type="entry name" value="ACAS_N"/>
</dbReference>
<name>X1PV23_9ZZZZ</name>
<feature type="domain" description="Acetyl-coenzyme A synthetase N-terminal" evidence="1">
    <location>
        <begin position="37"/>
        <end position="81"/>
    </location>
</feature>
<dbReference type="AlphaFoldDB" id="X1PV23"/>
<evidence type="ECO:0000259" key="1">
    <source>
        <dbReference type="Pfam" id="PF16177"/>
    </source>
</evidence>
<sequence>MSEKDTKMESVLTENRIFNPVEVSPDYAKTGMSMEEYQKLYKRSIEDMEGFWGEQAKSIDWFKPYDKVWEKTDLFPGNWFVRRGMAGKMER</sequence>
<dbReference type="Gene3D" id="3.40.50.12780">
    <property type="entry name" value="N-terminal domain of ligase-like"/>
    <property type="match status" value="1"/>
</dbReference>
<dbReference type="InterPro" id="IPR042099">
    <property type="entry name" value="ANL_N_sf"/>
</dbReference>